<dbReference type="SMART" id="SM00100">
    <property type="entry name" value="cNMP"/>
    <property type="match status" value="1"/>
</dbReference>
<evidence type="ECO:0000256" key="3">
    <source>
        <dbReference type="ARBA" id="ARBA00023163"/>
    </source>
</evidence>
<dbReference type="Proteomes" id="UP000033187">
    <property type="component" value="Chromosome 1"/>
</dbReference>
<dbReference type="CDD" id="cd00092">
    <property type="entry name" value="HTH_CRP"/>
    <property type="match status" value="1"/>
</dbReference>
<dbReference type="EMBL" id="LN829119">
    <property type="protein sequence ID" value="CPR20839.1"/>
    <property type="molecule type" value="Genomic_DNA"/>
</dbReference>
<dbReference type="GO" id="GO:0005829">
    <property type="term" value="C:cytosol"/>
    <property type="evidence" value="ECO:0007669"/>
    <property type="project" value="TreeGrafter"/>
</dbReference>
<evidence type="ECO:0000256" key="2">
    <source>
        <dbReference type="ARBA" id="ARBA00023125"/>
    </source>
</evidence>
<dbReference type="InterPro" id="IPR050397">
    <property type="entry name" value="Env_Response_Regulators"/>
</dbReference>
<sequence>MYSQIAFPPSHYADRTARTDISKSFPPSIIEDTQLHQLVVFAPNAEIYAQGEPTSSLYQVEFGTVRIYRLLADGRRQITAFHVAGEFFGFEADDAHHFFAEAVDRCGIRICQRPLDKGLASELLPIALDALVRAQKHLLVIGRQCAGERVAAFLIDMMERQGDMRHVELAMSRTDIADYLGLTIETVSRAFTKFRERGYIRLKSARTIDIVDVDALRILCA</sequence>
<dbReference type="GO" id="GO:0003700">
    <property type="term" value="F:DNA-binding transcription factor activity"/>
    <property type="evidence" value="ECO:0007669"/>
    <property type="project" value="InterPro"/>
</dbReference>
<dbReference type="SUPFAM" id="SSF51206">
    <property type="entry name" value="cAMP-binding domain-like"/>
    <property type="match status" value="1"/>
</dbReference>
<evidence type="ECO:0000313" key="7">
    <source>
        <dbReference type="EMBL" id="CPR20839.1"/>
    </source>
</evidence>
<dbReference type="InterPro" id="IPR036388">
    <property type="entry name" value="WH-like_DNA-bd_sf"/>
</dbReference>
<proteinExistence type="predicted"/>
<dbReference type="Pfam" id="PF13545">
    <property type="entry name" value="HTH_Crp_2"/>
    <property type="match status" value="1"/>
</dbReference>
<evidence type="ECO:0000259" key="6">
    <source>
        <dbReference type="PROSITE" id="PS51063"/>
    </source>
</evidence>
<organism evidence="7 8">
    <name type="scientific">Candidatus Filomicrobium marinum</name>
    <dbReference type="NCBI Taxonomy" id="1608628"/>
    <lineage>
        <taxon>Bacteria</taxon>
        <taxon>Pseudomonadati</taxon>
        <taxon>Pseudomonadota</taxon>
        <taxon>Alphaproteobacteria</taxon>
        <taxon>Hyphomicrobiales</taxon>
        <taxon>Hyphomicrobiaceae</taxon>
        <taxon>Filomicrobium</taxon>
    </lineage>
</organism>
<dbReference type="RefSeq" id="WP_046478978.1">
    <property type="nucleotide sequence ID" value="NZ_LN829118.1"/>
</dbReference>
<protein>
    <submittedName>
        <fullName evidence="7">Nitrogen fixation regulation protein FixK</fullName>
    </submittedName>
</protein>
<dbReference type="Gene3D" id="2.60.120.10">
    <property type="entry name" value="Jelly Rolls"/>
    <property type="match status" value="1"/>
</dbReference>
<dbReference type="PROSITE" id="PS51063">
    <property type="entry name" value="HTH_CRP_2"/>
    <property type="match status" value="1"/>
</dbReference>
<keyword evidence="2" id="KW-0238">DNA-binding</keyword>
<feature type="domain" description="Cyclic nucleotide-binding" evidence="5">
    <location>
        <begin position="41"/>
        <end position="89"/>
    </location>
</feature>
<dbReference type="OrthoDB" id="667966at2"/>
<name>A0A0D6JHE0_9HYPH</name>
<keyword evidence="8" id="KW-1185">Reference proteome</keyword>
<dbReference type="PROSITE" id="PS00042">
    <property type="entry name" value="HTH_CRP_1"/>
    <property type="match status" value="1"/>
</dbReference>
<dbReference type="InterPro" id="IPR018335">
    <property type="entry name" value="Tscrpt_reg_HTH_Crp-type_CS"/>
</dbReference>
<dbReference type="PANTHER" id="PTHR24567">
    <property type="entry name" value="CRP FAMILY TRANSCRIPTIONAL REGULATORY PROTEIN"/>
    <property type="match status" value="1"/>
</dbReference>
<evidence type="ECO:0000256" key="1">
    <source>
        <dbReference type="ARBA" id="ARBA00023015"/>
    </source>
</evidence>
<dbReference type="FunFam" id="1.10.10.10:FF:000028">
    <property type="entry name" value="Fumarate/nitrate reduction transcriptional regulator Fnr"/>
    <property type="match status" value="1"/>
</dbReference>
<dbReference type="SUPFAM" id="SSF46785">
    <property type="entry name" value="Winged helix' DNA-binding domain"/>
    <property type="match status" value="1"/>
</dbReference>
<evidence type="ECO:0000313" key="8">
    <source>
        <dbReference type="Proteomes" id="UP000033187"/>
    </source>
</evidence>
<dbReference type="KEGG" id="fil:BN1229_v1_3131"/>
<evidence type="ECO:0000259" key="5">
    <source>
        <dbReference type="PROSITE" id="PS50042"/>
    </source>
</evidence>
<dbReference type="SMART" id="SM00419">
    <property type="entry name" value="HTH_CRP"/>
    <property type="match status" value="1"/>
</dbReference>
<dbReference type="PANTHER" id="PTHR24567:SF75">
    <property type="entry name" value="FUMARATE AND NITRATE REDUCTION REGULATORY PROTEIN"/>
    <property type="match status" value="1"/>
</dbReference>
<dbReference type="KEGG" id="fiy:BN1229_v1_2789"/>
<gene>
    <name evidence="7" type="primary">fixK</name>
    <name evidence="7" type="ORF">YBN1229_v1_2789</name>
</gene>
<dbReference type="GO" id="GO:0003677">
    <property type="term" value="F:DNA binding"/>
    <property type="evidence" value="ECO:0007669"/>
    <property type="project" value="UniProtKB-KW"/>
</dbReference>
<dbReference type="InterPro" id="IPR012318">
    <property type="entry name" value="HTH_CRP"/>
</dbReference>
<keyword evidence="4" id="KW-0535">Nitrogen fixation</keyword>
<dbReference type="InterPro" id="IPR018490">
    <property type="entry name" value="cNMP-bd_dom_sf"/>
</dbReference>
<evidence type="ECO:0000256" key="4">
    <source>
        <dbReference type="ARBA" id="ARBA00023231"/>
    </source>
</evidence>
<dbReference type="AlphaFoldDB" id="A0A0D6JHE0"/>
<keyword evidence="1" id="KW-0805">Transcription regulation</keyword>
<dbReference type="Pfam" id="PF00027">
    <property type="entry name" value="cNMP_binding"/>
    <property type="match status" value="1"/>
</dbReference>
<dbReference type="Gene3D" id="1.10.10.10">
    <property type="entry name" value="Winged helix-like DNA-binding domain superfamily/Winged helix DNA-binding domain"/>
    <property type="match status" value="1"/>
</dbReference>
<dbReference type="CDD" id="cd00038">
    <property type="entry name" value="CAP_ED"/>
    <property type="match status" value="1"/>
</dbReference>
<dbReference type="InterPro" id="IPR000595">
    <property type="entry name" value="cNMP-bd_dom"/>
</dbReference>
<keyword evidence="3" id="KW-0804">Transcription</keyword>
<dbReference type="PROSITE" id="PS50042">
    <property type="entry name" value="CNMP_BINDING_3"/>
    <property type="match status" value="1"/>
</dbReference>
<feature type="domain" description="HTH crp-type" evidence="6">
    <location>
        <begin position="144"/>
        <end position="214"/>
    </location>
</feature>
<dbReference type="InterPro" id="IPR036390">
    <property type="entry name" value="WH_DNA-bd_sf"/>
</dbReference>
<reference evidence="8" key="1">
    <citation type="submission" date="2015-02" db="EMBL/GenBank/DDBJ databases">
        <authorList>
            <person name="Chooi Y.-H."/>
        </authorList>
    </citation>
    <scope>NUCLEOTIDE SEQUENCE [LARGE SCALE GENOMIC DNA]</scope>
    <source>
        <strain evidence="8">strain Y</strain>
    </source>
</reference>
<dbReference type="PRINTS" id="PR00034">
    <property type="entry name" value="HTHCRP"/>
</dbReference>
<accession>A0A0D6JHE0</accession>
<dbReference type="InterPro" id="IPR014710">
    <property type="entry name" value="RmlC-like_jellyroll"/>
</dbReference>